<dbReference type="GO" id="GO:0071111">
    <property type="term" value="F:cyclic-guanylate-specific phosphodiesterase activity"/>
    <property type="evidence" value="ECO:0007669"/>
    <property type="project" value="InterPro"/>
</dbReference>
<dbReference type="InterPro" id="IPR033423">
    <property type="entry name" value="GAPES4"/>
</dbReference>
<dbReference type="CDD" id="cd01948">
    <property type="entry name" value="EAL"/>
    <property type="match status" value="1"/>
</dbReference>
<dbReference type="InterPro" id="IPR029787">
    <property type="entry name" value="Nucleotide_cyclase"/>
</dbReference>
<gene>
    <name evidence="4" type="ORF">SAMN05216516_104240</name>
</gene>
<dbReference type="SUPFAM" id="SSF55073">
    <property type="entry name" value="Nucleotide cyclase"/>
    <property type="match status" value="1"/>
</dbReference>
<feature type="transmembrane region" description="Helical" evidence="1">
    <location>
        <begin position="130"/>
        <end position="157"/>
    </location>
</feature>
<protein>
    <submittedName>
        <fullName evidence="4">RNase E specificity factor CsrD</fullName>
    </submittedName>
</protein>
<dbReference type="RefSeq" id="WP_092877201.1">
    <property type="nucleotide sequence ID" value="NZ_FOVC01000004.1"/>
</dbReference>
<dbReference type="SMART" id="SM00267">
    <property type="entry name" value="GGDEF"/>
    <property type="match status" value="1"/>
</dbReference>
<evidence type="ECO:0000256" key="1">
    <source>
        <dbReference type="SAM" id="Phobius"/>
    </source>
</evidence>
<keyword evidence="1" id="KW-1133">Transmembrane helix</keyword>
<sequence>MRLTTRLSAFITLLSVMAMLLTLVGCLVSFFWLGNQRVEKRVHIIASEVDKALLHQQPADISNWLSKMMLPMQIARIDLVQQDNTLLQVVVHQDSLISDEPNRYAETRVRLPRHPQVELRIFWVDTLKTWFTSLIGFSLLAAVAVVVVVMIMIMLVANRWLYRQLKGMEQLETRAGRILSGERGSVKQGSVHEWPPRASSALDLLLADLREAGDQRIRIDTLIRAFASQDAHTGLHNRLFFDSQLTNLLEDPENVGTHGVVMMIRLPDIESIRERWGAHRIDEYQFDLVNMLSTFVMRYPGALLARYFHSDYAVLLPHRTLKEADNIAAQLINAVDSLPPTRMFDRNDMIHIGITAWHSEQTTQQVMDSVELATRHAALQGGNNWSVGEGASLIFGRGSVKWRTLLEQTLNRGGPRLYQKPALTSHNVIHHREMMPRIFDGEKEVLAAEYLPMVQQMGMAESYDRQMVSGILSLLDMWPQEALAVPVTIDSLLQRSFLNWLRDTLLQCSISQRKRILFELAEADVCQHISRLQSVFEFLYGFGCRVAVNQAGLTVVSTAYIKQFSVELIKLHPGLVRNIDRRTENQLFVQSLVDVCVKTPTRVFAAGVKSAQEWRTLEKLGVTGGQGDYFAATQLVNRNQKNIRPE</sequence>
<dbReference type="STRING" id="1367852.SAMN05216516_104240"/>
<dbReference type="PROSITE" id="PS50883">
    <property type="entry name" value="EAL"/>
    <property type="match status" value="1"/>
</dbReference>
<dbReference type="Proteomes" id="UP000242222">
    <property type="component" value="Unassembled WGS sequence"/>
</dbReference>
<accession>A0A1I4XPL7</accession>
<feature type="domain" description="GGDEF" evidence="3">
    <location>
        <begin position="257"/>
        <end position="390"/>
    </location>
</feature>
<dbReference type="PANTHER" id="PTHR33121:SF32">
    <property type="entry name" value="RNASE E SPECIFICITY FACTOR CSRD"/>
    <property type="match status" value="1"/>
</dbReference>
<dbReference type="Gene3D" id="3.20.20.450">
    <property type="entry name" value="EAL domain"/>
    <property type="match status" value="1"/>
</dbReference>
<dbReference type="NCBIfam" id="NF008281">
    <property type="entry name" value="PRK11059.1"/>
    <property type="match status" value="1"/>
</dbReference>
<dbReference type="InterPro" id="IPR050706">
    <property type="entry name" value="Cyclic-di-GMP_PDE-like"/>
</dbReference>
<organism evidence="4 5">
    <name type="scientific">Izhakiella capsodis</name>
    <dbReference type="NCBI Taxonomy" id="1367852"/>
    <lineage>
        <taxon>Bacteria</taxon>
        <taxon>Pseudomonadati</taxon>
        <taxon>Pseudomonadota</taxon>
        <taxon>Gammaproteobacteria</taxon>
        <taxon>Enterobacterales</taxon>
        <taxon>Erwiniaceae</taxon>
        <taxon>Izhakiella</taxon>
    </lineage>
</organism>
<evidence type="ECO:0000313" key="5">
    <source>
        <dbReference type="Proteomes" id="UP000242222"/>
    </source>
</evidence>
<evidence type="ECO:0000313" key="4">
    <source>
        <dbReference type="EMBL" id="SFN27209.1"/>
    </source>
</evidence>
<keyword evidence="1" id="KW-0472">Membrane</keyword>
<keyword evidence="1" id="KW-0812">Transmembrane</keyword>
<dbReference type="EMBL" id="FOVC01000004">
    <property type="protein sequence ID" value="SFN27209.1"/>
    <property type="molecule type" value="Genomic_DNA"/>
</dbReference>
<proteinExistence type="predicted"/>
<dbReference type="PANTHER" id="PTHR33121">
    <property type="entry name" value="CYCLIC DI-GMP PHOSPHODIESTERASE PDEF"/>
    <property type="match status" value="1"/>
</dbReference>
<dbReference type="InterPro" id="IPR000160">
    <property type="entry name" value="GGDEF_dom"/>
</dbReference>
<dbReference type="InterPro" id="IPR043128">
    <property type="entry name" value="Rev_trsase/Diguanyl_cyclase"/>
</dbReference>
<evidence type="ECO:0000259" key="2">
    <source>
        <dbReference type="PROSITE" id="PS50883"/>
    </source>
</evidence>
<feature type="transmembrane region" description="Helical" evidence="1">
    <location>
        <begin position="7"/>
        <end position="33"/>
    </location>
</feature>
<dbReference type="SMART" id="SM00052">
    <property type="entry name" value="EAL"/>
    <property type="match status" value="1"/>
</dbReference>
<dbReference type="Pfam" id="PF00990">
    <property type="entry name" value="GGDEF"/>
    <property type="match status" value="1"/>
</dbReference>
<evidence type="ECO:0000259" key="3">
    <source>
        <dbReference type="PROSITE" id="PS50887"/>
    </source>
</evidence>
<dbReference type="InterPro" id="IPR001633">
    <property type="entry name" value="EAL_dom"/>
</dbReference>
<dbReference type="Pfam" id="PF17157">
    <property type="entry name" value="GAPES4"/>
    <property type="match status" value="1"/>
</dbReference>
<keyword evidence="5" id="KW-1185">Reference proteome</keyword>
<dbReference type="AlphaFoldDB" id="A0A1I4XPL7"/>
<dbReference type="InterPro" id="IPR035919">
    <property type="entry name" value="EAL_sf"/>
</dbReference>
<feature type="domain" description="EAL" evidence="2">
    <location>
        <begin position="399"/>
        <end position="646"/>
    </location>
</feature>
<dbReference type="OrthoDB" id="5894408at2"/>
<name>A0A1I4XPL7_9GAMM</name>
<dbReference type="Gene3D" id="3.30.70.270">
    <property type="match status" value="1"/>
</dbReference>
<reference evidence="5" key="1">
    <citation type="submission" date="2016-10" db="EMBL/GenBank/DDBJ databases">
        <authorList>
            <person name="Varghese N."/>
            <person name="Submissions S."/>
        </authorList>
    </citation>
    <scope>NUCLEOTIDE SEQUENCE [LARGE SCALE GENOMIC DNA]</scope>
    <source>
        <strain evidence="5">N6PO6</strain>
    </source>
</reference>
<dbReference type="SUPFAM" id="SSF141868">
    <property type="entry name" value="EAL domain-like"/>
    <property type="match status" value="1"/>
</dbReference>
<dbReference type="Pfam" id="PF00563">
    <property type="entry name" value="EAL"/>
    <property type="match status" value="1"/>
</dbReference>
<dbReference type="PROSITE" id="PS50887">
    <property type="entry name" value="GGDEF"/>
    <property type="match status" value="1"/>
</dbReference>
<dbReference type="PROSITE" id="PS51257">
    <property type="entry name" value="PROKAR_LIPOPROTEIN"/>
    <property type="match status" value="1"/>
</dbReference>